<proteinExistence type="predicted"/>
<dbReference type="GO" id="GO:0008168">
    <property type="term" value="F:methyltransferase activity"/>
    <property type="evidence" value="ECO:0007669"/>
    <property type="project" value="UniProtKB-KW"/>
</dbReference>
<dbReference type="AlphaFoldDB" id="A0A2U1LKT5"/>
<evidence type="ECO:0000313" key="3">
    <source>
        <dbReference type="Proteomes" id="UP000245207"/>
    </source>
</evidence>
<dbReference type="Proteomes" id="UP000245207">
    <property type="component" value="Unassembled WGS sequence"/>
</dbReference>
<evidence type="ECO:0000259" key="1">
    <source>
        <dbReference type="PROSITE" id="PS50280"/>
    </source>
</evidence>
<dbReference type="EMBL" id="PKPP01008848">
    <property type="protein sequence ID" value="PWA49618.1"/>
    <property type="molecule type" value="Genomic_DNA"/>
</dbReference>
<dbReference type="PROSITE" id="PS50280">
    <property type="entry name" value="SET"/>
    <property type="match status" value="1"/>
</dbReference>
<dbReference type="InterPro" id="IPR053114">
    <property type="entry name" value="ATXR5/ATXR6"/>
</dbReference>
<dbReference type="OrthoDB" id="336088at2759"/>
<feature type="domain" description="SET" evidence="1">
    <location>
        <begin position="47"/>
        <end position="290"/>
    </location>
</feature>
<dbReference type="InterPro" id="IPR001214">
    <property type="entry name" value="SET_dom"/>
</dbReference>
<dbReference type="Pfam" id="PF00856">
    <property type="entry name" value="SET"/>
    <property type="match status" value="1"/>
</dbReference>
<protein>
    <submittedName>
        <fullName evidence="2">Histone-lysine N-methyltransferase ATXR5</fullName>
    </submittedName>
</protein>
<dbReference type="Gene3D" id="2.170.270.10">
    <property type="entry name" value="SET domain"/>
    <property type="match status" value="1"/>
</dbReference>
<dbReference type="PANTHER" id="PTHR48458">
    <property type="entry name" value="SET DOMAIN-CONTAINING PROTEIN"/>
    <property type="match status" value="1"/>
</dbReference>
<dbReference type="SUPFAM" id="SSF82199">
    <property type="entry name" value="SET domain"/>
    <property type="match status" value="1"/>
</dbReference>
<name>A0A2U1LKT5_ARTAN</name>
<keyword evidence="2" id="KW-0808">Transferase</keyword>
<dbReference type="PANTHER" id="PTHR48458:SF1">
    <property type="entry name" value="SET DOMAIN-CONTAINING PROTEIN"/>
    <property type="match status" value="1"/>
</dbReference>
<evidence type="ECO:0000313" key="2">
    <source>
        <dbReference type="EMBL" id="PWA49618.1"/>
    </source>
</evidence>
<comment type="caution">
    <text evidence="2">The sequence shown here is derived from an EMBL/GenBank/DDBJ whole genome shotgun (WGS) entry which is preliminary data.</text>
</comment>
<gene>
    <name evidence="2" type="ORF">CTI12_AA480470</name>
</gene>
<dbReference type="InterPro" id="IPR046341">
    <property type="entry name" value="SET_dom_sf"/>
</dbReference>
<organism evidence="2 3">
    <name type="scientific">Artemisia annua</name>
    <name type="common">Sweet wormwood</name>
    <dbReference type="NCBI Taxonomy" id="35608"/>
    <lineage>
        <taxon>Eukaryota</taxon>
        <taxon>Viridiplantae</taxon>
        <taxon>Streptophyta</taxon>
        <taxon>Embryophyta</taxon>
        <taxon>Tracheophyta</taxon>
        <taxon>Spermatophyta</taxon>
        <taxon>Magnoliopsida</taxon>
        <taxon>eudicotyledons</taxon>
        <taxon>Gunneridae</taxon>
        <taxon>Pentapetalae</taxon>
        <taxon>asterids</taxon>
        <taxon>campanulids</taxon>
        <taxon>Asterales</taxon>
        <taxon>Asteraceae</taxon>
        <taxon>Asteroideae</taxon>
        <taxon>Anthemideae</taxon>
        <taxon>Artemisiinae</taxon>
        <taxon>Artemisia</taxon>
    </lineage>
</organism>
<accession>A0A2U1LKT5</accession>
<keyword evidence="3" id="KW-1185">Reference proteome</keyword>
<sequence length="302" mass="35737">MSMMMISRWGKNLFYADEFCTASKGLLQSDIHKPGWEDSKASSQITQQVEFNSTPLEFMLHLARRRSFRKGKFEGSAIRRSQAPVSGRSWHFCRIDFQFQNWTVRINFLLFFEFQYGRVWNMNTFGIRKVGEMKYQARLDGEAFQQAMEEERIQSRLDEQRERGEQEWDINDYFNQLTKIRQLTMNRLMLNPSTEILLPSTVMNIQTSIIVQLEHDDSSSSIKSVKEYCFCSDKRGNIALFINGMNNFTPEAKKQRNLKCVRYSVNGECRVLLFATRDIAKGERLYYDYNGYEHEYLTHHFV</sequence>
<dbReference type="STRING" id="35608.A0A2U1LKT5"/>
<keyword evidence="2" id="KW-0489">Methyltransferase</keyword>
<reference evidence="2 3" key="1">
    <citation type="journal article" date="2018" name="Mol. Plant">
        <title>The genome of Artemisia annua provides insight into the evolution of Asteraceae family and artemisinin biosynthesis.</title>
        <authorList>
            <person name="Shen Q."/>
            <person name="Zhang L."/>
            <person name="Liao Z."/>
            <person name="Wang S."/>
            <person name="Yan T."/>
            <person name="Shi P."/>
            <person name="Liu M."/>
            <person name="Fu X."/>
            <person name="Pan Q."/>
            <person name="Wang Y."/>
            <person name="Lv Z."/>
            <person name="Lu X."/>
            <person name="Zhang F."/>
            <person name="Jiang W."/>
            <person name="Ma Y."/>
            <person name="Chen M."/>
            <person name="Hao X."/>
            <person name="Li L."/>
            <person name="Tang Y."/>
            <person name="Lv G."/>
            <person name="Zhou Y."/>
            <person name="Sun X."/>
            <person name="Brodelius P.E."/>
            <person name="Rose J.K.C."/>
            <person name="Tang K."/>
        </authorList>
    </citation>
    <scope>NUCLEOTIDE SEQUENCE [LARGE SCALE GENOMIC DNA]</scope>
    <source>
        <strain evidence="3">cv. Huhao1</strain>
        <tissue evidence="2">Leaf</tissue>
    </source>
</reference>
<dbReference type="GO" id="GO:0032259">
    <property type="term" value="P:methylation"/>
    <property type="evidence" value="ECO:0007669"/>
    <property type="project" value="UniProtKB-KW"/>
</dbReference>